<dbReference type="Pfam" id="PF18726">
    <property type="entry name" value="HEPN_SAV_6107"/>
    <property type="match status" value="1"/>
</dbReference>
<dbReference type="KEGG" id="cut:CUTER_07400"/>
<dbReference type="PATRIC" id="fig|1072256.5.peg.1463"/>
<protein>
    <recommendedName>
        <fullName evidence="1">SAV-6107-like HEPN domain-containing protein</fullName>
    </recommendedName>
</protein>
<gene>
    <name evidence="2" type="ORF">CUTER_07400</name>
</gene>
<evidence type="ECO:0000259" key="1">
    <source>
        <dbReference type="Pfam" id="PF18726"/>
    </source>
</evidence>
<reference evidence="3" key="2">
    <citation type="submission" date="2015-05" db="EMBL/GenBank/DDBJ databases">
        <title>Complete genome sequence of Corynebacterium uterequi DSM 45634, isolated from the uterus of a maiden mare.</title>
        <authorList>
            <person name="Ruckert C."/>
            <person name="Albersmeier A."/>
            <person name="Winkler A."/>
            <person name="Tauch A."/>
        </authorList>
    </citation>
    <scope>NUCLEOTIDE SEQUENCE [LARGE SCALE GENOMIC DNA]</scope>
    <source>
        <strain evidence="3">DSM 45634</strain>
    </source>
</reference>
<proteinExistence type="predicted"/>
<accession>A0A0G3HDS9</accession>
<sequence length="141" mass="15441">MGNVVSAVDKFHPSAGRQERFLRAAHALLEQADQAYRVGDLGLALEYAYQAALRAAGARLTCAPQLTRRRRLPSSAWDKLELLDAASREWARSFRAFSRLRSHVGSGVISVPPRAEVDKLMALARHYLTVIELGDGVGEAA</sequence>
<reference evidence="2 3" key="1">
    <citation type="journal article" date="2015" name="Genome Announc.">
        <title>Virulence Factor Genes Detected in the Complete Genome Sequence of Corynebacterium uterequi DSM 45634, Isolated from the Uterus of a Maiden Mare.</title>
        <authorList>
            <person name="Ruckert C."/>
            <person name="Kriete M."/>
            <person name="Jaenicke S."/>
            <person name="Winkler A."/>
            <person name="Tauch A."/>
        </authorList>
    </citation>
    <scope>NUCLEOTIDE SEQUENCE [LARGE SCALE GENOMIC DNA]</scope>
    <source>
        <strain evidence="2 3">DSM 45634</strain>
    </source>
</reference>
<evidence type="ECO:0000313" key="3">
    <source>
        <dbReference type="Proteomes" id="UP000035548"/>
    </source>
</evidence>
<organism evidence="2 3">
    <name type="scientific">Corynebacterium uterequi</name>
    <dbReference type="NCBI Taxonomy" id="1072256"/>
    <lineage>
        <taxon>Bacteria</taxon>
        <taxon>Bacillati</taxon>
        <taxon>Actinomycetota</taxon>
        <taxon>Actinomycetes</taxon>
        <taxon>Mycobacteriales</taxon>
        <taxon>Corynebacteriaceae</taxon>
        <taxon>Corynebacterium</taxon>
    </lineage>
</organism>
<dbReference type="AlphaFoldDB" id="A0A0G3HDS9"/>
<dbReference type="STRING" id="1072256.CUTER_07400"/>
<dbReference type="Proteomes" id="UP000035548">
    <property type="component" value="Chromosome"/>
</dbReference>
<dbReference type="InterPro" id="IPR040891">
    <property type="entry name" value="HEPN_SAV_6107"/>
</dbReference>
<dbReference type="RefSeq" id="WP_047259880.1">
    <property type="nucleotide sequence ID" value="NZ_CP011546.1"/>
</dbReference>
<dbReference type="EMBL" id="CP011546">
    <property type="protein sequence ID" value="AKK11469.1"/>
    <property type="molecule type" value="Genomic_DNA"/>
</dbReference>
<name>A0A0G3HDS9_9CORY</name>
<feature type="domain" description="SAV-6107-like HEPN" evidence="1">
    <location>
        <begin position="46"/>
        <end position="132"/>
    </location>
</feature>
<keyword evidence="3" id="KW-1185">Reference proteome</keyword>
<evidence type="ECO:0000313" key="2">
    <source>
        <dbReference type="EMBL" id="AKK11469.1"/>
    </source>
</evidence>
<dbReference type="OrthoDB" id="4421226at2"/>